<sequence>MGLIKFADQVELSYSQLEEVAQVNSVTMPMVDELCDLYPVPIQKKWMKIYRAASLEEKLHPFSLFMSYLKDERAISRKLAERQQRKSDNFIRTHGSIAEPSSVQNSDTQINRYIIHNKPHRTEEGKLFLSLNVTDRIKEVQKSSAYYRCFKDHQLKYCRSKSPCTICNRSNHNSLLCKIQLVTATTSPSSDNRPVLLLIQQVYVVDSKKKVTVFL</sequence>
<dbReference type="EMBL" id="VXIV02001812">
    <property type="protein sequence ID" value="KAF6029471.1"/>
    <property type="molecule type" value="Genomic_DNA"/>
</dbReference>
<dbReference type="AlphaFoldDB" id="A0A7J7JUU9"/>
<dbReference type="Proteomes" id="UP000593567">
    <property type="component" value="Unassembled WGS sequence"/>
</dbReference>
<gene>
    <name evidence="1" type="ORF">EB796_012220</name>
</gene>
<dbReference type="OrthoDB" id="5967017at2759"/>
<accession>A0A7J7JUU9</accession>
<organism evidence="1 2">
    <name type="scientific">Bugula neritina</name>
    <name type="common">Brown bryozoan</name>
    <name type="synonym">Sertularia neritina</name>
    <dbReference type="NCBI Taxonomy" id="10212"/>
    <lineage>
        <taxon>Eukaryota</taxon>
        <taxon>Metazoa</taxon>
        <taxon>Spiralia</taxon>
        <taxon>Lophotrochozoa</taxon>
        <taxon>Bryozoa</taxon>
        <taxon>Gymnolaemata</taxon>
        <taxon>Cheilostomatida</taxon>
        <taxon>Flustrina</taxon>
        <taxon>Buguloidea</taxon>
        <taxon>Bugulidae</taxon>
        <taxon>Bugula</taxon>
    </lineage>
</organism>
<reference evidence="1" key="1">
    <citation type="submission" date="2020-06" db="EMBL/GenBank/DDBJ databases">
        <title>Draft genome of Bugula neritina, a colonial animal packing powerful symbionts and potential medicines.</title>
        <authorList>
            <person name="Rayko M."/>
        </authorList>
    </citation>
    <scope>NUCLEOTIDE SEQUENCE [LARGE SCALE GENOMIC DNA]</scope>
    <source>
        <strain evidence="1">Kwan_BN1</strain>
    </source>
</reference>
<evidence type="ECO:0000313" key="1">
    <source>
        <dbReference type="EMBL" id="KAF6029471.1"/>
    </source>
</evidence>
<name>A0A7J7JUU9_BUGNE</name>
<comment type="caution">
    <text evidence="1">The sequence shown here is derived from an EMBL/GenBank/DDBJ whole genome shotgun (WGS) entry which is preliminary data.</text>
</comment>
<protein>
    <submittedName>
        <fullName evidence="1">Uncharacterized protein</fullName>
    </submittedName>
</protein>
<evidence type="ECO:0000313" key="2">
    <source>
        <dbReference type="Proteomes" id="UP000593567"/>
    </source>
</evidence>
<keyword evidence="2" id="KW-1185">Reference proteome</keyword>
<proteinExistence type="predicted"/>